<dbReference type="InterPro" id="IPR004552">
    <property type="entry name" value="AGP_acyltrans"/>
</dbReference>
<feature type="domain" description="Phospholipid/glycerol acyltransferase" evidence="8">
    <location>
        <begin position="73"/>
        <end position="190"/>
    </location>
</feature>
<comment type="domain">
    <text evidence="7">The HXXXXD motif is essential for acyltransferase activity and may constitute the binding site for the phosphate moiety of the glycerol-3-phosphate.</text>
</comment>
<protein>
    <recommendedName>
        <fullName evidence="7">1-acyl-sn-glycerol-3-phosphate acyltransferase</fullName>
        <ecNumber evidence="7">2.3.1.51</ecNumber>
    </recommendedName>
</protein>
<dbReference type="GO" id="GO:0006654">
    <property type="term" value="P:phosphatidic acid biosynthetic process"/>
    <property type="evidence" value="ECO:0007669"/>
    <property type="project" value="TreeGrafter"/>
</dbReference>
<keyword evidence="7" id="KW-1208">Phospholipid metabolism</keyword>
<dbReference type="SUPFAM" id="SSF69593">
    <property type="entry name" value="Glycerol-3-phosphate (1)-acyltransferase"/>
    <property type="match status" value="1"/>
</dbReference>
<comment type="similarity">
    <text evidence="2 7">Belongs to the 1-acyl-sn-glycerol-3-phosphate acyltransferase family.</text>
</comment>
<evidence type="ECO:0000256" key="5">
    <source>
        <dbReference type="ARBA" id="ARBA00023098"/>
    </source>
</evidence>
<name>A0A367G2N8_9FIRM</name>
<keyword evidence="6 7" id="KW-0012">Acyltransferase</keyword>
<proteinExistence type="inferred from homology"/>
<evidence type="ECO:0000259" key="8">
    <source>
        <dbReference type="SMART" id="SM00563"/>
    </source>
</evidence>
<dbReference type="PANTHER" id="PTHR10434:SF64">
    <property type="entry name" value="1-ACYL-SN-GLYCEROL-3-PHOSPHATE ACYLTRANSFERASE-RELATED"/>
    <property type="match status" value="1"/>
</dbReference>
<comment type="catalytic activity">
    <reaction evidence="7">
        <text>a 1-acyl-sn-glycero-3-phosphate + an acyl-CoA = a 1,2-diacyl-sn-glycero-3-phosphate + CoA</text>
        <dbReference type="Rhea" id="RHEA:19709"/>
        <dbReference type="ChEBI" id="CHEBI:57287"/>
        <dbReference type="ChEBI" id="CHEBI:57970"/>
        <dbReference type="ChEBI" id="CHEBI:58342"/>
        <dbReference type="ChEBI" id="CHEBI:58608"/>
        <dbReference type="EC" id="2.3.1.51"/>
    </reaction>
</comment>
<evidence type="ECO:0000256" key="1">
    <source>
        <dbReference type="ARBA" id="ARBA00005189"/>
    </source>
</evidence>
<organism evidence="9 10">
    <name type="scientific">Blautia obeum</name>
    <dbReference type="NCBI Taxonomy" id="40520"/>
    <lineage>
        <taxon>Bacteria</taxon>
        <taxon>Bacillati</taxon>
        <taxon>Bacillota</taxon>
        <taxon>Clostridia</taxon>
        <taxon>Lachnospirales</taxon>
        <taxon>Lachnospiraceae</taxon>
        <taxon>Blautia</taxon>
    </lineage>
</organism>
<evidence type="ECO:0000256" key="2">
    <source>
        <dbReference type="ARBA" id="ARBA00008655"/>
    </source>
</evidence>
<comment type="pathway">
    <text evidence="1">Lipid metabolism.</text>
</comment>
<dbReference type="EC" id="2.3.1.51" evidence="7"/>
<evidence type="ECO:0000256" key="6">
    <source>
        <dbReference type="ARBA" id="ARBA00023315"/>
    </source>
</evidence>
<dbReference type="RefSeq" id="WP_015525341.1">
    <property type="nucleotide sequence ID" value="NZ_PSQG01000006.1"/>
</dbReference>
<keyword evidence="7" id="KW-0594">Phospholipid biosynthesis</keyword>
<dbReference type="SMART" id="SM00563">
    <property type="entry name" value="PlsC"/>
    <property type="match status" value="1"/>
</dbReference>
<dbReference type="GO" id="GO:0003841">
    <property type="term" value="F:1-acylglycerol-3-phosphate O-acyltransferase activity"/>
    <property type="evidence" value="ECO:0007669"/>
    <property type="project" value="UniProtKB-UniRule"/>
</dbReference>
<dbReference type="CDD" id="cd07989">
    <property type="entry name" value="LPLAT_AGPAT-like"/>
    <property type="match status" value="1"/>
</dbReference>
<sequence length="246" mass="28143">MIRFILVCIVVIAYLVLTIPVLLVEWIIGKFSPMTKDISSLRMVQAIFKFILWITGAKVTVIGEENVPKDQAVLYVANHRSYFDILLTYSRCPIRTGYVAKKEMEHYPLLSNWMRNLYCLFLDREDIKQGLKTILQAADYVKSGISVCIFPEGTRNKNADETEMLPFHDGSFKIAARAKSPIIPIAISNSANIWEANFPKMTPTHVVIEYGKPIIPSELDRDTQRRLGSYTQDIIKEMLIKNKELV</sequence>
<evidence type="ECO:0000256" key="3">
    <source>
        <dbReference type="ARBA" id="ARBA00022516"/>
    </source>
</evidence>
<reference evidence="9 10" key="1">
    <citation type="submission" date="2018-02" db="EMBL/GenBank/DDBJ databases">
        <title>Complete genome sequencing of Faecalibacterium prausnitzii strains isolated from the human gut.</title>
        <authorList>
            <person name="Fitzgerald B.C."/>
            <person name="Shkoporov A.N."/>
            <person name="Ross P.R."/>
            <person name="Hill C."/>
        </authorList>
    </citation>
    <scope>NUCLEOTIDE SEQUENCE [LARGE SCALE GENOMIC DNA]</scope>
    <source>
        <strain evidence="9 10">APC942/31-1</strain>
    </source>
</reference>
<comment type="caution">
    <text evidence="9">The sequence shown here is derived from an EMBL/GenBank/DDBJ whole genome shotgun (WGS) entry which is preliminary data.</text>
</comment>
<accession>A0A367G2N8</accession>
<dbReference type="Proteomes" id="UP000253208">
    <property type="component" value="Unassembled WGS sequence"/>
</dbReference>
<gene>
    <name evidence="9" type="ORF">C4886_05850</name>
</gene>
<keyword evidence="5 7" id="KW-0443">Lipid metabolism</keyword>
<dbReference type="PANTHER" id="PTHR10434">
    <property type="entry name" value="1-ACYL-SN-GLYCEROL-3-PHOSPHATE ACYLTRANSFERASE"/>
    <property type="match status" value="1"/>
</dbReference>
<evidence type="ECO:0000313" key="9">
    <source>
        <dbReference type="EMBL" id="RCH44967.1"/>
    </source>
</evidence>
<dbReference type="EMBL" id="PSQG01000006">
    <property type="protein sequence ID" value="RCH44967.1"/>
    <property type="molecule type" value="Genomic_DNA"/>
</dbReference>
<dbReference type="Pfam" id="PF01553">
    <property type="entry name" value="Acyltransferase"/>
    <property type="match status" value="1"/>
</dbReference>
<dbReference type="InterPro" id="IPR002123">
    <property type="entry name" value="Plipid/glycerol_acylTrfase"/>
</dbReference>
<dbReference type="GO" id="GO:0016020">
    <property type="term" value="C:membrane"/>
    <property type="evidence" value="ECO:0007669"/>
    <property type="project" value="InterPro"/>
</dbReference>
<dbReference type="NCBIfam" id="TIGR00530">
    <property type="entry name" value="AGP_acyltrn"/>
    <property type="match status" value="1"/>
</dbReference>
<keyword evidence="4 7" id="KW-0808">Transferase</keyword>
<keyword evidence="3 7" id="KW-0444">Lipid biosynthesis</keyword>
<evidence type="ECO:0000256" key="4">
    <source>
        <dbReference type="ARBA" id="ARBA00022679"/>
    </source>
</evidence>
<evidence type="ECO:0000256" key="7">
    <source>
        <dbReference type="RuleBase" id="RU361267"/>
    </source>
</evidence>
<dbReference type="AlphaFoldDB" id="A0A367G2N8"/>
<evidence type="ECO:0000313" key="10">
    <source>
        <dbReference type="Proteomes" id="UP000253208"/>
    </source>
</evidence>